<dbReference type="PANTHER" id="PTHR41523:SF8">
    <property type="entry name" value="ETHYLENE RESPONSE SENSOR PROTEIN"/>
    <property type="match status" value="1"/>
</dbReference>
<dbReference type="KEGG" id="spha:D3Y57_14565"/>
<keyword evidence="6 13" id="KW-0812">Transmembrane</keyword>
<dbReference type="Gene3D" id="3.30.565.10">
    <property type="entry name" value="Histidine kinase-like ATPase, C-terminal domain"/>
    <property type="match status" value="1"/>
</dbReference>
<feature type="domain" description="Histidine kinase" evidence="14">
    <location>
        <begin position="156"/>
        <end position="347"/>
    </location>
</feature>
<evidence type="ECO:0000256" key="13">
    <source>
        <dbReference type="SAM" id="Phobius"/>
    </source>
</evidence>
<feature type="transmembrane region" description="Helical" evidence="13">
    <location>
        <begin position="109"/>
        <end position="129"/>
    </location>
</feature>
<evidence type="ECO:0000256" key="5">
    <source>
        <dbReference type="ARBA" id="ARBA00022679"/>
    </source>
</evidence>
<dbReference type="Gene3D" id="1.20.120.620">
    <property type="entry name" value="Backbone structure of the membrane domain of e. Coli histidine kinase receptor kdpd"/>
    <property type="match status" value="1"/>
</dbReference>
<dbReference type="PROSITE" id="PS50109">
    <property type="entry name" value="HIS_KIN"/>
    <property type="match status" value="1"/>
</dbReference>
<dbReference type="PANTHER" id="PTHR41523">
    <property type="entry name" value="TWO-COMPONENT SYSTEM SENSOR PROTEIN"/>
    <property type="match status" value="1"/>
</dbReference>
<feature type="transmembrane region" description="Helical" evidence="13">
    <location>
        <begin position="31"/>
        <end position="51"/>
    </location>
</feature>
<evidence type="ECO:0000256" key="2">
    <source>
        <dbReference type="ARBA" id="ARBA00004141"/>
    </source>
</evidence>
<dbReference type="GO" id="GO:0004673">
    <property type="term" value="F:protein histidine kinase activity"/>
    <property type="evidence" value="ECO:0007669"/>
    <property type="project" value="UniProtKB-EC"/>
</dbReference>
<feature type="transmembrane region" description="Helical" evidence="13">
    <location>
        <begin position="80"/>
        <end position="97"/>
    </location>
</feature>
<evidence type="ECO:0000256" key="12">
    <source>
        <dbReference type="ARBA" id="ARBA00023136"/>
    </source>
</evidence>
<dbReference type="RefSeq" id="WP_121153719.1">
    <property type="nucleotide sequence ID" value="NZ_CP032829.1"/>
</dbReference>
<dbReference type="OrthoDB" id="7991996at2"/>
<dbReference type="InterPro" id="IPR005467">
    <property type="entry name" value="His_kinase_dom"/>
</dbReference>
<evidence type="ECO:0000256" key="9">
    <source>
        <dbReference type="ARBA" id="ARBA00022840"/>
    </source>
</evidence>
<keyword evidence="9" id="KW-0067">ATP-binding</keyword>
<keyword evidence="10 13" id="KW-1133">Transmembrane helix</keyword>
<dbReference type="Pfam" id="PF07568">
    <property type="entry name" value="HisKA_2"/>
    <property type="match status" value="1"/>
</dbReference>
<dbReference type="Proteomes" id="UP000276254">
    <property type="component" value="Chromosome"/>
</dbReference>
<dbReference type="InterPro" id="IPR011495">
    <property type="entry name" value="Sig_transdc_His_kin_sub2_dim/P"/>
</dbReference>
<keyword evidence="5" id="KW-0808">Transferase</keyword>
<dbReference type="GO" id="GO:0005524">
    <property type="term" value="F:ATP binding"/>
    <property type="evidence" value="ECO:0007669"/>
    <property type="project" value="UniProtKB-KW"/>
</dbReference>
<dbReference type="InterPro" id="IPR038318">
    <property type="entry name" value="KdpD_sf"/>
</dbReference>
<dbReference type="InterPro" id="IPR003594">
    <property type="entry name" value="HATPase_dom"/>
</dbReference>
<keyword evidence="12 13" id="KW-0472">Membrane</keyword>
<keyword evidence="7" id="KW-0547">Nucleotide-binding</keyword>
<gene>
    <name evidence="15" type="ORF">D3Y57_14565</name>
</gene>
<evidence type="ECO:0000256" key="11">
    <source>
        <dbReference type="ARBA" id="ARBA00023012"/>
    </source>
</evidence>
<dbReference type="Pfam" id="PF02518">
    <property type="entry name" value="HATPase_c"/>
    <property type="match status" value="1"/>
</dbReference>
<comment type="subcellular location">
    <subcellularLocation>
        <location evidence="2">Membrane</location>
        <topology evidence="2">Multi-pass membrane protein</topology>
    </subcellularLocation>
</comment>
<evidence type="ECO:0000256" key="10">
    <source>
        <dbReference type="ARBA" id="ARBA00022989"/>
    </source>
</evidence>
<proteinExistence type="predicted"/>
<dbReference type="EC" id="2.7.13.3" evidence="3"/>
<evidence type="ECO:0000256" key="7">
    <source>
        <dbReference type="ARBA" id="ARBA00022741"/>
    </source>
</evidence>
<evidence type="ECO:0000256" key="6">
    <source>
        <dbReference type="ARBA" id="ARBA00022692"/>
    </source>
</evidence>
<evidence type="ECO:0000259" key="14">
    <source>
        <dbReference type="PROSITE" id="PS50109"/>
    </source>
</evidence>
<evidence type="ECO:0000313" key="16">
    <source>
        <dbReference type="Proteomes" id="UP000276254"/>
    </source>
</evidence>
<evidence type="ECO:0000256" key="3">
    <source>
        <dbReference type="ARBA" id="ARBA00012438"/>
    </source>
</evidence>
<keyword evidence="11" id="KW-0902">Two-component regulatory system</keyword>
<dbReference type="SMART" id="SM00387">
    <property type="entry name" value="HATPase_c"/>
    <property type="match status" value="1"/>
</dbReference>
<keyword evidence="8" id="KW-0418">Kinase</keyword>
<dbReference type="AlphaFoldDB" id="A0A494TIX4"/>
<accession>A0A494TIX4</accession>
<organism evidence="15 16">
    <name type="scientific">Sphingomonas paeninsulae</name>
    <dbReference type="NCBI Taxonomy" id="2319844"/>
    <lineage>
        <taxon>Bacteria</taxon>
        <taxon>Pseudomonadati</taxon>
        <taxon>Pseudomonadota</taxon>
        <taxon>Alphaproteobacteria</taxon>
        <taxon>Sphingomonadales</taxon>
        <taxon>Sphingomonadaceae</taxon>
        <taxon>Sphingomonas</taxon>
    </lineage>
</organism>
<dbReference type="EMBL" id="CP032829">
    <property type="protein sequence ID" value="AYJ86933.1"/>
    <property type="molecule type" value="Genomic_DNA"/>
</dbReference>
<dbReference type="SUPFAM" id="SSF55874">
    <property type="entry name" value="ATPase domain of HSP90 chaperone/DNA topoisomerase II/histidine kinase"/>
    <property type="match status" value="1"/>
</dbReference>
<dbReference type="Pfam" id="PF13493">
    <property type="entry name" value="DUF4118"/>
    <property type="match status" value="1"/>
</dbReference>
<evidence type="ECO:0000256" key="1">
    <source>
        <dbReference type="ARBA" id="ARBA00000085"/>
    </source>
</evidence>
<keyword evidence="4" id="KW-0597">Phosphoprotein</keyword>
<evidence type="ECO:0000256" key="8">
    <source>
        <dbReference type="ARBA" id="ARBA00022777"/>
    </source>
</evidence>
<protein>
    <recommendedName>
        <fullName evidence="3">histidine kinase</fullName>
        <ecNumber evidence="3">2.7.13.3</ecNumber>
    </recommendedName>
</protein>
<evidence type="ECO:0000313" key="15">
    <source>
        <dbReference type="EMBL" id="AYJ86933.1"/>
    </source>
</evidence>
<dbReference type="InterPro" id="IPR025201">
    <property type="entry name" value="KdpD_TM"/>
</dbReference>
<dbReference type="InterPro" id="IPR036890">
    <property type="entry name" value="HATPase_C_sf"/>
</dbReference>
<keyword evidence="16" id="KW-1185">Reference proteome</keyword>
<name>A0A494TIX4_SPHPE</name>
<comment type="catalytic activity">
    <reaction evidence="1">
        <text>ATP + protein L-histidine = ADP + protein N-phospho-L-histidine.</text>
        <dbReference type="EC" id="2.7.13.3"/>
    </reaction>
</comment>
<sequence length="350" mass="36919">MDIPSAQRLGKVMGKGEKLIAGLPLWRKSPIAQTTGTLVLFAISLGVRFIVGGVIPPGFPFVTFFPAVILSGFLFGVRNGAVAGVLCGIAAWWFFIAPTSQYDLTTGGVAAMMLYAFVVVTELCVIYLMQRAHGALVRERARCEALAASRGVMFNELQHRVSNNLQVAAGLLSLQRRRIGDPEAAAALDQATRRLGTIGRISRSLYDPNGAALGLDRLLSQLCNDVLDASGRENVTIAVTTEGVPTIEPDSAIPAALIVAEAVANAIEHGFAEGRGGRIDVRITQTKANLKVSVTDNGRGLPAGFDLSKTDSLGLRIATTLARQMNGQFSLSSGAETCAVLALSTQNPAT</sequence>
<evidence type="ECO:0000256" key="4">
    <source>
        <dbReference type="ARBA" id="ARBA00022553"/>
    </source>
</evidence>
<reference evidence="15 16" key="1">
    <citation type="submission" date="2018-09" db="EMBL/GenBank/DDBJ databases">
        <title>Sphingomonas peninsula sp. nov., isolated from fildes peninsula, Antarctic soil.</title>
        <authorList>
            <person name="Yingchao G."/>
        </authorList>
    </citation>
    <scope>NUCLEOTIDE SEQUENCE [LARGE SCALE GENOMIC DNA]</scope>
    <source>
        <strain evidence="15 16">YZ-8</strain>
    </source>
</reference>